<dbReference type="Pfam" id="PF22435">
    <property type="entry name" value="MRM3-like_sub_bind"/>
    <property type="match status" value="1"/>
</dbReference>
<evidence type="ECO:0000259" key="4">
    <source>
        <dbReference type="Pfam" id="PF00588"/>
    </source>
</evidence>
<dbReference type="InterPro" id="IPR029028">
    <property type="entry name" value="Alpha/beta_knot_MTases"/>
</dbReference>
<dbReference type="Gene3D" id="3.30.1330.30">
    <property type="match status" value="1"/>
</dbReference>
<organism evidence="6 7">
    <name type="scientific">Epilithonimonas zeae</name>
    <dbReference type="NCBI Taxonomy" id="1416779"/>
    <lineage>
        <taxon>Bacteria</taxon>
        <taxon>Pseudomonadati</taxon>
        <taxon>Bacteroidota</taxon>
        <taxon>Flavobacteriia</taxon>
        <taxon>Flavobacteriales</taxon>
        <taxon>Weeksellaceae</taxon>
        <taxon>Chryseobacterium group</taxon>
        <taxon>Epilithonimonas</taxon>
    </lineage>
</organism>
<dbReference type="InterPro" id="IPR051259">
    <property type="entry name" value="rRNA_Methyltransferase"/>
</dbReference>
<gene>
    <name evidence="6" type="ORF">SAMN05444409_0726</name>
</gene>
<dbReference type="SUPFAM" id="SSF75217">
    <property type="entry name" value="alpha/beta knot"/>
    <property type="match status" value="1"/>
</dbReference>
<keyword evidence="2 6" id="KW-0489">Methyltransferase</keyword>
<dbReference type="CDD" id="cd18109">
    <property type="entry name" value="SpoU-like_RNA-MTase"/>
    <property type="match status" value="1"/>
</dbReference>
<keyword evidence="3 6" id="KW-0808">Transferase</keyword>
<evidence type="ECO:0000256" key="3">
    <source>
        <dbReference type="ARBA" id="ARBA00022679"/>
    </source>
</evidence>
<feature type="domain" description="MRM3-like substrate binding" evidence="5">
    <location>
        <begin position="15"/>
        <end position="92"/>
    </location>
</feature>
<dbReference type="SUPFAM" id="SSF55315">
    <property type="entry name" value="L30e-like"/>
    <property type="match status" value="1"/>
</dbReference>
<keyword evidence="7" id="KW-1185">Reference proteome</keyword>
<dbReference type="AlphaFoldDB" id="A0A1N6EM38"/>
<sequence length="251" mass="28369">MIFLKIFVDMLTAHTIKTIQSLDKKKYRQKYNLFLVEGNKIIKELPNSDYEITDLYSIDPEVLNIKTANETKILPAELKKISFLQTPKDSVAVCKIPENKVLKDVSIQLVLDGIQDPGNLGTIIRLADWFGIEQIICSNDTVDVYNPKVIQATMGSFLRVNVCYVDLEDYLSTYEHPILGTDMDGENIYKTEFPEKFSLVFGNEGNGLRPSTENLITKMITIPRFGKNQSTESLNVSMSTGIILGEIFSKK</sequence>
<reference evidence="7" key="1">
    <citation type="submission" date="2016-11" db="EMBL/GenBank/DDBJ databases">
        <authorList>
            <person name="Varghese N."/>
            <person name="Submissions S."/>
        </authorList>
    </citation>
    <scope>NUCLEOTIDE SEQUENCE [LARGE SCALE GENOMIC DNA]</scope>
    <source>
        <strain evidence="7">DSM 27623</strain>
    </source>
</reference>
<comment type="similarity">
    <text evidence="1">Belongs to the class IV-like SAM-binding methyltransferase superfamily. RNA methyltransferase TrmH family.</text>
</comment>
<dbReference type="GO" id="GO:0032259">
    <property type="term" value="P:methylation"/>
    <property type="evidence" value="ECO:0007669"/>
    <property type="project" value="UniProtKB-KW"/>
</dbReference>
<name>A0A1N6EM38_9FLAO</name>
<evidence type="ECO:0000313" key="7">
    <source>
        <dbReference type="Proteomes" id="UP000185207"/>
    </source>
</evidence>
<dbReference type="GO" id="GO:0008173">
    <property type="term" value="F:RNA methyltransferase activity"/>
    <property type="evidence" value="ECO:0007669"/>
    <property type="project" value="InterPro"/>
</dbReference>
<protein>
    <submittedName>
        <fullName evidence="6">RNA methyltransferase, TrmH family</fullName>
    </submittedName>
</protein>
<evidence type="ECO:0000313" key="6">
    <source>
        <dbReference type="EMBL" id="SIN84132.1"/>
    </source>
</evidence>
<dbReference type="InterPro" id="IPR001537">
    <property type="entry name" value="SpoU_MeTrfase"/>
</dbReference>
<dbReference type="PANTHER" id="PTHR43191">
    <property type="entry name" value="RRNA METHYLTRANSFERASE 3"/>
    <property type="match status" value="1"/>
</dbReference>
<dbReference type="PANTHER" id="PTHR43191:SF2">
    <property type="entry name" value="RRNA METHYLTRANSFERASE 3, MITOCHONDRIAL"/>
    <property type="match status" value="1"/>
</dbReference>
<dbReference type="Pfam" id="PF00588">
    <property type="entry name" value="SpoU_methylase"/>
    <property type="match status" value="1"/>
</dbReference>
<accession>A0A1N6EM38</accession>
<dbReference type="InterPro" id="IPR029026">
    <property type="entry name" value="tRNA_m1G_MTases_N"/>
</dbReference>
<dbReference type="Proteomes" id="UP000185207">
    <property type="component" value="Unassembled WGS sequence"/>
</dbReference>
<evidence type="ECO:0000256" key="1">
    <source>
        <dbReference type="ARBA" id="ARBA00007228"/>
    </source>
</evidence>
<dbReference type="Gene3D" id="3.40.1280.10">
    <property type="match status" value="1"/>
</dbReference>
<dbReference type="InterPro" id="IPR053888">
    <property type="entry name" value="MRM3-like_sub_bind"/>
</dbReference>
<dbReference type="EMBL" id="FSRK01000001">
    <property type="protein sequence ID" value="SIN84132.1"/>
    <property type="molecule type" value="Genomic_DNA"/>
</dbReference>
<dbReference type="STRING" id="1416779.SAMN05444409_0726"/>
<dbReference type="GO" id="GO:0006396">
    <property type="term" value="P:RNA processing"/>
    <property type="evidence" value="ECO:0007669"/>
    <property type="project" value="InterPro"/>
</dbReference>
<dbReference type="InterPro" id="IPR029064">
    <property type="entry name" value="Ribosomal_eL30-like_sf"/>
</dbReference>
<evidence type="ECO:0000256" key="2">
    <source>
        <dbReference type="ARBA" id="ARBA00022603"/>
    </source>
</evidence>
<feature type="domain" description="tRNA/rRNA methyltransferase SpoU type" evidence="4">
    <location>
        <begin position="107"/>
        <end position="244"/>
    </location>
</feature>
<evidence type="ECO:0000259" key="5">
    <source>
        <dbReference type="Pfam" id="PF22435"/>
    </source>
</evidence>
<dbReference type="GO" id="GO:0003723">
    <property type="term" value="F:RNA binding"/>
    <property type="evidence" value="ECO:0007669"/>
    <property type="project" value="InterPro"/>
</dbReference>
<proteinExistence type="inferred from homology"/>